<comment type="caution">
    <text evidence="2">The sequence shown here is derived from an EMBL/GenBank/DDBJ whole genome shotgun (WGS) entry which is preliminary data.</text>
</comment>
<evidence type="ECO:0000313" key="2">
    <source>
        <dbReference type="EMBL" id="KAJ9484246.1"/>
    </source>
</evidence>
<dbReference type="Proteomes" id="UP001227192">
    <property type="component" value="Unassembled WGS sequence"/>
</dbReference>
<sequence>MRKRGQKNMLTSATWNVERDASNENSLKGIPESHEYIRSRPHPSSLFSPTSPLQPTQLPKASPVFPTPNIQNERPRMQLRLLLPVPCRLLPVPCM</sequence>
<reference evidence="2" key="1">
    <citation type="submission" date="2015-06" db="EMBL/GenBank/DDBJ databases">
        <authorList>
            <person name="Nguyen H."/>
        </authorList>
    </citation>
    <scope>NUCLEOTIDE SEQUENCE</scope>
    <source>
        <strain evidence="2">DAOM 180753</strain>
    </source>
</reference>
<dbReference type="AlphaFoldDB" id="A0AAI9TBK4"/>
<evidence type="ECO:0000256" key="1">
    <source>
        <dbReference type="SAM" id="MobiDB-lite"/>
    </source>
</evidence>
<gene>
    <name evidence="2" type="ORF">VN97_g9139</name>
</gene>
<name>A0AAI9TBK4_PENTH</name>
<proteinExistence type="predicted"/>
<evidence type="ECO:0000313" key="3">
    <source>
        <dbReference type="Proteomes" id="UP001227192"/>
    </source>
</evidence>
<dbReference type="EMBL" id="LACB01000357">
    <property type="protein sequence ID" value="KAJ9484246.1"/>
    <property type="molecule type" value="Genomic_DNA"/>
</dbReference>
<reference evidence="2" key="2">
    <citation type="journal article" date="2016" name="Fungal Biol.">
        <title>Ochratoxin A production by Penicillium thymicola.</title>
        <authorList>
            <person name="Nguyen H.D.T."/>
            <person name="McMullin D.R."/>
            <person name="Ponomareva E."/>
            <person name="Riley R."/>
            <person name="Pomraning K.R."/>
            <person name="Baker S.E."/>
            <person name="Seifert K.A."/>
        </authorList>
    </citation>
    <scope>NUCLEOTIDE SEQUENCE</scope>
    <source>
        <strain evidence="2">DAOM 180753</strain>
    </source>
</reference>
<feature type="region of interest" description="Disordered" evidence="1">
    <location>
        <begin position="1"/>
        <end position="70"/>
    </location>
</feature>
<accession>A0AAI9TBK4</accession>
<feature type="compositionally biased region" description="Polar residues" evidence="1">
    <location>
        <begin position="45"/>
        <end position="59"/>
    </location>
</feature>
<keyword evidence="3" id="KW-1185">Reference proteome</keyword>
<organism evidence="2 3">
    <name type="scientific">Penicillium thymicola</name>
    <dbReference type="NCBI Taxonomy" id="293382"/>
    <lineage>
        <taxon>Eukaryota</taxon>
        <taxon>Fungi</taxon>
        <taxon>Dikarya</taxon>
        <taxon>Ascomycota</taxon>
        <taxon>Pezizomycotina</taxon>
        <taxon>Eurotiomycetes</taxon>
        <taxon>Eurotiomycetidae</taxon>
        <taxon>Eurotiales</taxon>
        <taxon>Aspergillaceae</taxon>
        <taxon>Penicillium</taxon>
    </lineage>
</organism>
<protein>
    <submittedName>
        <fullName evidence="2">Uncharacterized protein</fullName>
    </submittedName>
</protein>